<evidence type="ECO:0000313" key="2">
    <source>
        <dbReference type="Proteomes" id="UP000050465"/>
    </source>
</evidence>
<accession>A0A0P8C104</accession>
<organism evidence="1 2">
    <name type="scientific">Phormidesmis priestleyi Ana</name>
    <dbReference type="NCBI Taxonomy" id="1666911"/>
    <lineage>
        <taxon>Bacteria</taxon>
        <taxon>Bacillati</taxon>
        <taxon>Cyanobacteriota</taxon>
        <taxon>Cyanophyceae</taxon>
        <taxon>Leptolyngbyales</taxon>
        <taxon>Leptolyngbyaceae</taxon>
        <taxon>Phormidesmis</taxon>
    </lineage>
</organism>
<gene>
    <name evidence="1" type="ORF">HLUCCA11_12815</name>
</gene>
<dbReference type="EMBL" id="LJZR01000016">
    <property type="protein sequence ID" value="KPQ34816.1"/>
    <property type="molecule type" value="Genomic_DNA"/>
</dbReference>
<proteinExistence type="predicted"/>
<evidence type="ECO:0000313" key="1">
    <source>
        <dbReference type="EMBL" id="KPQ34816.1"/>
    </source>
</evidence>
<name>A0A0P8C104_9CYAN</name>
<dbReference type="STRING" id="1666911.HLUCCA11_12815"/>
<sequence length="102" mass="11529">MLDQPYYLLRSKTTGQYLVARPFLPGRHPEEPTDPYLLLFVADFDALSYLNTHAGEFASQFAIEQGDRRQIKAISARWGYKGVGIVNDPLVPQVDFIALNQS</sequence>
<dbReference type="PATRIC" id="fig|1666911.3.peg.4772"/>
<protein>
    <submittedName>
        <fullName evidence="1">Uncharacterized protein</fullName>
    </submittedName>
</protein>
<comment type="caution">
    <text evidence="1">The sequence shown here is derived from an EMBL/GenBank/DDBJ whole genome shotgun (WGS) entry which is preliminary data.</text>
</comment>
<dbReference type="Proteomes" id="UP000050465">
    <property type="component" value="Unassembled WGS sequence"/>
</dbReference>
<dbReference type="AlphaFoldDB" id="A0A0P8C104"/>
<reference evidence="1 2" key="1">
    <citation type="submission" date="2015-09" db="EMBL/GenBank/DDBJ databases">
        <title>Identification and resolution of microdiversity through metagenomic sequencing of parallel consortia.</title>
        <authorList>
            <person name="Nelson W.C."/>
            <person name="Romine M.F."/>
            <person name="Lindemann S.R."/>
        </authorList>
    </citation>
    <scope>NUCLEOTIDE SEQUENCE [LARGE SCALE GENOMIC DNA]</scope>
    <source>
        <strain evidence="1">Ana</strain>
    </source>
</reference>